<sequence>MVVGEEVFLWSVGHDHASDDGEGDGRRCRNLLTVRRPGVNGRLLLVFAEGPGRMVSDGFLPSGAVTTAGGPVLNLHEPGTARAFLDAALAAGAQLPDRTTCAADGWAFFDAVADLRAAAAGGVDV</sequence>
<evidence type="ECO:0000313" key="1">
    <source>
        <dbReference type="EMBL" id="GAA1126914.1"/>
    </source>
</evidence>
<dbReference type="Proteomes" id="UP001499987">
    <property type="component" value="Unassembled WGS sequence"/>
</dbReference>
<name>A0ABP4ETM6_9ACTN</name>
<evidence type="ECO:0000313" key="2">
    <source>
        <dbReference type="Proteomes" id="UP001499987"/>
    </source>
</evidence>
<keyword evidence="2" id="KW-1185">Reference proteome</keyword>
<reference evidence="2" key="1">
    <citation type="journal article" date="2019" name="Int. J. Syst. Evol. Microbiol.">
        <title>The Global Catalogue of Microorganisms (GCM) 10K type strain sequencing project: providing services to taxonomists for standard genome sequencing and annotation.</title>
        <authorList>
            <consortium name="The Broad Institute Genomics Platform"/>
            <consortium name="The Broad Institute Genome Sequencing Center for Infectious Disease"/>
            <person name="Wu L."/>
            <person name="Ma J."/>
        </authorList>
    </citation>
    <scope>NUCLEOTIDE SEQUENCE [LARGE SCALE GENOMIC DNA]</scope>
    <source>
        <strain evidence="2">JCM 13002</strain>
    </source>
</reference>
<gene>
    <name evidence="1" type="ORF">GCM10009663_76320</name>
</gene>
<dbReference type="EMBL" id="BAAALD010000165">
    <property type="protein sequence ID" value="GAA1126914.1"/>
    <property type="molecule type" value="Genomic_DNA"/>
</dbReference>
<organism evidence="1 2">
    <name type="scientific">Kitasatospora arboriphila</name>
    <dbReference type="NCBI Taxonomy" id="258052"/>
    <lineage>
        <taxon>Bacteria</taxon>
        <taxon>Bacillati</taxon>
        <taxon>Actinomycetota</taxon>
        <taxon>Actinomycetes</taxon>
        <taxon>Kitasatosporales</taxon>
        <taxon>Streptomycetaceae</taxon>
        <taxon>Kitasatospora</taxon>
    </lineage>
</organism>
<evidence type="ECO:0008006" key="3">
    <source>
        <dbReference type="Google" id="ProtNLM"/>
    </source>
</evidence>
<proteinExistence type="predicted"/>
<accession>A0ABP4ETM6</accession>
<comment type="caution">
    <text evidence="1">The sequence shown here is derived from an EMBL/GenBank/DDBJ whole genome shotgun (WGS) entry which is preliminary data.</text>
</comment>
<protein>
    <recommendedName>
        <fullName evidence="3">Gfo/Idh/MocA-like oxidoreductase C-terminal domain-containing protein</fullName>
    </recommendedName>
</protein>